<dbReference type="EMBL" id="SNYW01000012">
    <property type="protein sequence ID" value="TDQ78795.1"/>
    <property type="molecule type" value="Genomic_DNA"/>
</dbReference>
<dbReference type="InterPro" id="IPR003593">
    <property type="entry name" value="AAA+_ATPase"/>
</dbReference>
<keyword evidence="4" id="KW-1278">Translocase</keyword>
<dbReference type="SUPFAM" id="SSF52540">
    <property type="entry name" value="P-loop containing nucleoside triphosphate hydrolases"/>
    <property type="match status" value="1"/>
</dbReference>
<evidence type="ECO:0000256" key="2">
    <source>
        <dbReference type="ARBA" id="ARBA00022741"/>
    </source>
</evidence>
<evidence type="ECO:0000313" key="8">
    <source>
        <dbReference type="Proteomes" id="UP000295783"/>
    </source>
</evidence>
<evidence type="ECO:0000313" key="7">
    <source>
        <dbReference type="EMBL" id="TDQ78795.1"/>
    </source>
</evidence>
<evidence type="ECO:0000256" key="4">
    <source>
        <dbReference type="ARBA" id="ARBA00022967"/>
    </source>
</evidence>
<evidence type="ECO:0000256" key="3">
    <source>
        <dbReference type="ARBA" id="ARBA00022840"/>
    </source>
</evidence>
<dbReference type="AlphaFoldDB" id="A0A4V3DDX6"/>
<protein>
    <submittedName>
        <fullName evidence="7">Iron complex transport system ATP-binding protein</fullName>
    </submittedName>
</protein>
<keyword evidence="8" id="KW-1185">Reference proteome</keyword>
<keyword evidence="2" id="KW-0547">Nucleotide-binding</keyword>
<dbReference type="InterPro" id="IPR027417">
    <property type="entry name" value="P-loop_NTPase"/>
</dbReference>
<keyword evidence="1" id="KW-0813">Transport</keyword>
<accession>A0A4V3DDX6</accession>
<proteinExistence type="predicted"/>
<dbReference type="PROSITE" id="PS00211">
    <property type="entry name" value="ABC_TRANSPORTER_1"/>
    <property type="match status" value="1"/>
</dbReference>
<dbReference type="GO" id="GO:0016887">
    <property type="term" value="F:ATP hydrolysis activity"/>
    <property type="evidence" value="ECO:0007669"/>
    <property type="project" value="InterPro"/>
</dbReference>
<gene>
    <name evidence="7" type="ORF">A8950_3256</name>
</gene>
<evidence type="ECO:0000256" key="5">
    <source>
        <dbReference type="ARBA" id="ARBA00037066"/>
    </source>
</evidence>
<dbReference type="Proteomes" id="UP000295783">
    <property type="component" value="Unassembled WGS sequence"/>
</dbReference>
<dbReference type="CDD" id="cd03214">
    <property type="entry name" value="ABC_Iron-Siderophores_B12_Hemin"/>
    <property type="match status" value="1"/>
</dbReference>
<dbReference type="PROSITE" id="PS50893">
    <property type="entry name" value="ABC_TRANSPORTER_2"/>
    <property type="match status" value="1"/>
</dbReference>
<evidence type="ECO:0000259" key="6">
    <source>
        <dbReference type="PROSITE" id="PS50893"/>
    </source>
</evidence>
<evidence type="ECO:0000256" key="1">
    <source>
        <dbReference type="ARBA" id="ARBA00022448"/>
    </source>
</evidence>
<organism evidence="7 8">
    <name type="scientific">Dongia mobilis</name>
    <dbReference type="NCBI Taxonomy" id="578943"/>
    <lineage>
        <taxon>Bacteria</taxon>
        <taxon>Pseudomonadati</taxon>
        <taxon>Pseudomonadota</taxon>
        <taxon>Alphaproteobacteria</taxon>
        <taxon>Rhodospirillales</taxon>
        <taxon>Dongiaceae</taxon>
        <taxon>Dongia</taxon>
    </lineage>
</organism>
<comment type="function">
    <text evidence="5">Part of the ABC transporter complex HmuTUV involved in hemin import. Responsible for energy coupling to the transport system.</text>
</comment>
<dbReference type="PANTHER" id="PTHR42794">
    <property type="entry name" value="HEMIN IMPORT ATP-BINDING PROTEIN HMUV"/>
    <property type="match status" value="1"/>
</dbReference>
<dbReference type="PANTHER" id="PTHR42794:SF1">
    <property type="entry name" value="HEMIN IMPORT ATP-BINDING PROTEIN HMUV"/>
    <property type="match status" value="1"/>
</dbReference>
<name>A0A4V3DDX6_9PROT</name>
<feature type="domain" description="ABC transporter" evidence="6">
    <location>
        <begin position="1"/>
        <end position="210"/>
    </location>
</feature>
<keyword evidence="3 7" id="KW-0067">ATP-binding</keyword>
<sequence length="232" mass="24795">MGPNGSGKSTLLNVLSGDLWPHSGSVEIAGRPLAAWDASDLAMRRAVLPQNSHVAFPITVGDLVAIGRLPYRHGRPGSERAAVAWALEAVGLGSFSHRSYHRLSGGERQRVQFARVLAQIWSPDGAGNDRVLLLDEPTNNLDPAQRLGIMRLVRQLADQGIAVVVVLHDLSEALRFADSGLLLHCGKVVAQGVITDVLSPAHIASAFEVEVGILTDQQGLRHVAVVDQRRAG</sequence>
<comment type="caution">
    <text evidence="7">The sequence shown here is derived from an EMBL/GenBank/DDBJ whole genome shotgun (WGS) entry which is preliminary data.</text>
</comment>
<dbReference type="GO" id="GO:0005524">
    <property type="term" value="F:ATP binding"/>
    <property type="evidence" value="ECO:0007669"/>
    <property type="project" value="UniProtKB-KW"/>
</dbReference>
<dbReference type="Gene3D" id="3.40.50.300">
    <property type="entry name" value="P-loop containing nucleotide triphosphate hydrolases"/>
    <property type="match status" value="1"/>
</dbReference>
<dbReference type="InterPro" id="IPR003439">
    <property type="entry name" value="ABC_transporter-like_ATP-bd"/>
</dbReference>
<reference evidence="7 8" key="1">
    <citation type="submission" date="2019-03" db="EMBL/GenBank/DDBJ databases">
        <title>Genomic Encyclopedia of Type Strains, Phase III (KMG-III): the genomes of soil and plant-associated and newly described type strains.</title>
        <authorList>
            <person name="Whitman W."/>
        </authorList>
    </citation>
    <scope>NUCLEOTIDE SEQUENCE [LARGE SCALE GENOMIC DNA]</scope>
    <source>
        <strain evidence="7 8">CGMCC 1.7660</strain>
    </source>
</reference>
<dbReference type="SMART" id="SM00382">
    <property type="entry name" value="AAA"/>
    <property type="match status" value="1"/>
</dbReference>
<dbReference type="Pfam" id="PF00005">
    <property type="entry name" value="ABC_tran"/>
    <property type="match status" value="1"/>
</dbReference>
<dbReference type="InterPro" id="IPR017871">
    <property type="entry name" value="ABC_transporter-like_CS"/>
</dbReference>